<proteinExistence type="predicted"/>
<accession>A0A8H6ABC5</accession>
<name>A0A8H6ABC5_PETAA</name>
<protein>
    <recommendedName>
        <fullName evidence="4">Membrane transporter protein</fullName>
    </recommendedName>
</protein>
<comment type="caution">
    <text evidence="2">The sequence shown here is derived from an EMBL/GenBank/DDBJ whole genome shotgun (WGS) entry which is preliminary data.</text>
</comment>
<dbReference type="Proteomes" id="UP000541154">
    <property type="component" value="Unassembled WGS sequence"/>
</dbReference>
<dbReference type="InterPro" id="IPR036259">
    <property type="entry name" value="MFS_trans_sf"/>
</dbReference>
<evidence type="ECO:0000256" key="1">
    <source>
        <dbReference type="SAM" id="SignalP"/>
    </source>
</evidence>
<evidence type="ECO:0000313" key="3">
    <source>
        <dbReference type="Proteomes" id="UP000541154"/>
    </source>
</evidence>
<dbReference type="EMBL" id="SPNV01000048">
    <property type="protein sequence ID" value="KAF5863614.1"/>
    <property type="molecule type" value="Genomic_DNA"/>
</dbReference>
<dbReference type="AlphaFoldDB" id="A0A8H6ABC5"/>
<keyword evidence="3" id="KW-1185">Reference proteome</keyword>
<gene>
    <name evidence="2" type="ORF">ETB97_009708</name>
</gene>
<evidence type="ECO:0008006" key="4">
    <source>
        <dbReference type="Google" id="ProtNLM"/>
    </source>
</evidence>
<organism evidence="2 3">
    <name type="scientific">Petromyces alliaceus</name>
    <name type="common">Aspergillus alliaceus</name>
    <dbReference type="NCBI Taxonomy" id="209559"/>
    <lineage>
        <taxon>Eukaryota</taxon>
        <taxon>Fungi</taxon>
        <taxon>Dikarya</taxon>
        <taxon>Ascomycota</taxon>
        <taxon>Pezizomycotina</taxon>
        <taxon>Eurotiomycetes</taxon>
        <taxon>Eurotiomycetidae</taxon>
        <taxon>Eurotiales</taxon>
        <taxon>Aspergillaceae</taxon>
        <taxon>Aspergillus</taxon>
        <taxon>Aspergillus subgen. Circumdati</taxon>
    </lineage>
</organism>
<dbReference type="SUPFAM" id="SSF103473">
    <property type="entry name" value="MFS general substrate transporter"/>
    <property type="match status" value="1"/>
</dbReference>
<keyword evidence="1" id="KW-0732">Signal</keyword>
<evidence type="ECO:0000313" key="2">
    <source>
        <dbReference type="EMBL" id="KAF5863614.1"/>
    </source>
</evidence>
<sequence>MTVMTIFTAALVLAPWLPSSCNGAILTFAVTLGVGSGGGAGLGPVLIAILSPIREVGVRVGLTLTIGAIGGLTRDAIAAQDGAILDHLCIIRRQLFAFASTLHDPAGPARGSGRLHPK</sequence>
<feature type="chain" id="PRO_5034457758" description="Membrane transporter protein" evidence="1">
    <location>
        <begin position="24"/>
        <end position="118"/>
    </location>
</feature>
<feature type="signal peptide" evidence="1">
    <location>
        <begin position="1"/>
        <end position="23"/>
    </location>
</feature>
<reference evidence="2 3" key="1">
    <citation type="submission" date="2019-04" db="EMBL/GenBank/DDBJ databases">
        <title>Aspergillus burnettii sp. nov., novel species from soil in southeast Queensland.</title>
        <authorList>
            <person name="Gilchrist C.L.M."/>
            <person name="Pitt J.I."/>
            <person name="Lange L."/>
            <person name="Lacey H.J."/>
            <person name="Vuong D."/>
            <person name="Midgley D.J."/>
            <person name="Greenfield P."/>
            <person name="Bradbury M."/>
            <person name="Lacey E."/>
            <person name="Busk P.K."/>
            <person name="Pilgaard B."/>
            <person name="Chooi Y.H."/>
            <person name="Piggott A.M."/>
        </authorList>
    </citation>
    <scope>NUCLEOTIDE SEQUENCE [LARGE SCALE GENOMIC DNA]</scope>
    <source>
        <strain evidence="2 3">FRR 5400</strain>
    </source>
</reference>